<dbReference type="EMBL" id="CADCVJ010000037">
    <property type="protein sequence ID" value="CAA9464758.1"/>
    <property type="molecule type" value="Genomic_DNA"/>
</dbReference>
<evidence type="ECO:0000256" key="1">
    <source>
        <dbReference type="SAM" id="Coils"/>
    </source>
</evidence>
<protein>
    <submittedName>
        <fullName evidence="3">Uncharacterized protein</fullName>
    </submittedName>
</protein>
<reference evidence="3" key="1">
    <citation type="submission" date="2020-02" db="EMBL/GenBank/DDBJ databases">
        <authorList>
            <person name="Meier V. D."/>
        </authorList>
    </citation>
    <scope>NUCLEOTIDE SEQUENCE</scope>
    <source>
        <strain evidence="3">AVDCRST_MAG38</strain>
    </source>
</reference>
<organism evidence="3">
    <name type="scientific">uncultured Solirubrobacteraceae bacterium</name>
    <dbReference type="NCBI Taxonomy" id="1162706"/>
    <lineage>
        <taxon>Bacteria</taxon>
        <taxon>Bacillati</taxon>
        <taxon>Actinomycetota</taxon>
        <taxon>Thermoleophilia</taxon>
        <taxon>Solirubrobacterales</taxon>
        <taxon>Solirubrobacteraceae</taxon>
        <taxon>environmental samples</taxon>
    </lineage>
</organism>
<evidence type="ECO:0000313" key="3">
    <source>
        <dbReference type="EMBL" id="CAA9464758.1"/>
    </source>
</evidence>
<keyword evidence="1" id="KW-0175">Coiled coil</keyword>
<sequence>MPTAVSESIATVSELPHPATADPKQPVLRLVEWIASDPESGVLRLRGELPGRDPALSGAPVLVLRDESGTLTRRSALNDDGPGADGWRAAYLIAGALLGGAVERWLEWPDGTRLALPDVDVSTGDGRVPAPPPERGAEVFDRAVLAERRAQRAESAQRAQARTAEAAVAALGALERRVEELTRERDALAAALADADA</sequence>
<feature type="non-terminal residue" evidence="3">
    <location>
        <position position="197"/>
    </location>
</feature>
<name>A0A6J4R8X1_9ACTN</name>
<feature type="region of interest" description="Disordered" evidence="2">
    <location>
        <begin position="1"/>
        <end position="22"/>
    </location>
</feature>
<gene>
    <name evidence="3" type="ORF">AVDCRST_MAG38-611</name>
</gene>
<evidence type="ECO:0000256" key="2">
    <source>
        <dbReference type="SAM" id="MobiDB-lite"/>
    </source>
</evidence>
<feature type="compositionally biased region" description="Polar residues" evidence="2">
    <location>
        <begin position="1"/>
        <end position="11"/>
    </location>
</feature>
<dbReference type="AlphaFoldDB" id="A0A6J4R8X1"/>
<feature type="coiled-coil region" evidence="1">
    <location>
        <begin position="164"/>
        <end position="191"/>
    </location>
</feature>
<proteinExistence type="predicted"/>
<accession>A0A6J4R8X1</accession>